<dbReference type="SUPFAM" id="SSF55120">
    <property type="entry name" value="Pseudouridine synthase"/>
    <property type="match status" value="1"/>
</dbReference>
<protein>
    <recommendedName>
        <fullName evidence="4">Pseudouridine synthase RsuA/RluA-like domain-containing protein</fullName>
    </recommendedName>
</protein>
<dbReference type="Proteomes" id="UP000266841">
    <property type="component" value="Unassembled WGS sequence"/>
</dbReference>
<comment type="caution">
    <text evidence="2">The sequence shown here is derived from an EMBL/GenBank/DDBJ whole genome shotgun (WGS) entry which is preliminary data.</text>
</comment>
<dbReference type="OrthoDB" id="418349at2759"/>
<evidence type="ECO:0000313" key="3">
    <source>
        <dbReference type="Proteomes" id="UP000266841"/>
    </source>
</evidence>
<sequence length="105" mass="11494">TRVELTPVTGRTHQLRVHCAACGHPIVGDSIYGYQGEGAPNGGLTQIDGAAAQNLQRDIYDYWIRSQDDKRVGSAACLLCLHACRLAIFHPLTRAPMIFDCDPPF</sequence>
<comment type="similarity">
    <text evidence="1">Belongs to the pseudouridine synthase RluA family.</text>
</comment>
<proteinExistence type="inferred from homology"/>
<dbReference type="InterPro" id="IPR050188">
    <property type="entry name" value="RluA_PseudoU_synthase"/>
</dbReference>
<keyword evidence="3" id="KW-1185">Reference proteome</keyword>
<dbReference type="PANTHER" id="PTHR21600">
    <property type="entry name" value="MITOCHONDRIAL RNA PSEUDOURIDINE SYNTHASE"/>
    <property type="match status" value="1"/>
</dbReference>
<evidence type="ECO:0008006" key="4">
    <source>
        <dbReference type="Google" id="ProtNLM"/>
    </source>
</evidence>
<dbReference type="PANTHER" id="PTHR21600:SF87">
    <property type="entry name" value="RNA PSEUDOURIDYLATE SYNTHASE DOMAIN-CONTAINING PROTEIN 1"/>
    <property type="match status" value="1"/>
</dbReference>
<organism evidence="2 3">
    <name type="scientific">Thalassiosira oceanica</name>
    <name type="common">Marine diatom</name>
    <dbReference type="NCBI Taxonomy" id="159749"/>
    <lineage>
        <taxon>Eukaryota</taxon>
        <taxon>Sar</taxon>
        <taxon>Stramenopiles</taxon>
        <taxon>Ochrophyta</taxon>
        <taxon>Bacillariophyta</taxon>
        <taxon>Coscinodiscophyceae</taxon>
        <taxon>Thalassiosirophycidae</taxon>
        <taxon>Thalassiosirales</taxon>
        <taxon>Thalassiosiraceae</taxon>
        <taxon>Thalassiosira</taxon>
    </lineage>
</organism>
<dbReference type="eggNOG" id="KOG1919">
    <property type="taxonomic scope" value="Eukaryota"/>
</dbReference>
<dbReference type="Gene3D" id="3.30.2350.10">
    <property type="entry name" value="Pseudouridine synthase"/>
    <property type="match status" value="1"/>
</dbReference>
<reference evidence="2 3" key="1">
    <citation type="journal article" date="2012" name="Genome Biol.">
        <title>Genome and low-iron response of an oceanic diatom adapted to chronic iron limitation.</title>
        <authorList>
            <person name="Lommer M."/>
            <person name="Specht M."/>
            <person name="Roy A.S."/>
            <person name="Kraemer L."/>
            <person name="Andreson R."/>
            <person name="Gutowska M.A."/>
            <person name="Wolf J."/>
            <person name="Bergner S.V."/>
            <person name="Schilhabel M.B."/>
            <person name="Klostermeier U.C."/>
            <person name="Beiko R.G."/>
            <person name="Rosenstiel P."/>
            <person name="Hippler M."/>
            <person name="Laroche J."/>
        </authorList>
    </citation>
    <scope>NUCLEOTIDE SEQUENCE [LARGE SCALE GENOMIC DNA]</scope>
    <source>
        <strain evidence="2 3">CCMP1005</strain>
    </source>
</reference>
<feature type="non-terminal residue" evidence="2">
    <location>
        <position position="1"/>
    </location>
</feature>
<dbReference type="InterPro" id="IPR020103">
    <property type="entry name" value="PsdUridine_synth_cat_dom_sf"/>
</dbReference>
<dbReference type="EMBL" id="AGNL01035678">
    <property type="protein sequence ID" value="EJK54536.1"/>
    <property type="molecule type" value="Genomic_DNA"/>
</dbReference>
<dbReference type="GO" id="GO:0009982">
    <property type="term" value="F:pseudouridine synthase activity"/>
    <property type="evidence" value="ECO:0007669"/>
    <property type="project" value="InterPro"/>
</dbReference>
<accession>K0S0D5</accession>
<dbReference type="GO" id="GO:0003723">
    <property type="term" value="F:RNA binding"/>
    <property type="evidence" value="ECO:0007669"/>
    <property type="project" value="InterPro"/>
</dbReference>
<dbReference type="GO" id="GO:0000455">
    <property type="term" value="P:enzyme-directed rRNA pseudouridine synthesis"/>
    <property type="evidence" value="ECO:0007669"/>
    <property type="project" value="TreeGrafter"/>
</dbReference>
<gene>
    <name evidence="2" type="ORF">THAOC_25825</name>
</gene>
<evidence type="ECO:0000256" key="1">
    <source>
        <dbReference type="ARBA" id="ARBA00010876"/>
    </source>
</evidence>
<name>K0S0D5_THAOC</name>
<dbReference type="AlphaFoldDB" id="K0S0D5"/>
<evidence type="ECO:0000313" key="2">
    <source>
        <dbReference type="EMBL" id="EJK54536.1"/>
    </source>
</evidence>